<organism evidence="1 2">
    <name type="scientific">Flavobacterium fluvii</name>
    <dbReference type="NCBI Taxonomy" id="468056"/>
    <lineage>
        <taxon>Bacteria</taxon>
        <taxon>Pseudomonadati</taxon>
        <taxon>Bacteroidota</taxon>
        <taxon>Flavobacteriia</taxon>
        <taxon>Flavobacteriales</taxon>
        <taxon>Flavobacteriaceae</taxon>
        <taxon>Flavobacterium</taxon>
    </lineage>
</organism>
<dbReference type="EMBL" id="FQWB01000004">
    <property type="protein sequence ID" value="SHG47703.1"/>
    <property type="molecule type" value="Genomic_DNA"/>
</dbReference>
<evidence type="ECO:0000313" key="1">
    <source>
        <dbReference type="EMBL" id="SHG47703.1"/>
    </source>
</evidence>
<reference evidence="2" key="1">
    <citation type="submission" date="2016-11" db="EMBL/GenBank/DDBJ databases">
        <authorList>
            <person name="Varghese N."/>
            <person name="Submissions S."/>
        </authorList>
    </citation>
    <scope>NUCLEOTIDE SEQUENCE [LARGE SCALE GENOMIC DNA]</scope>
    <source>
        <strain evidence="2">DSM 19978</strain>
    </source>
</reference>
<evidence type="ECO:0000313" key="2">
    <source>
        <dbReference type="Proteomes" id="UP000184516"/>
    </source>
</evidence>
<accession>A0A1M5K629</accession>
<keyword evidence="2" id="KW-1185">Reference proteome</keyword>
<dbReference type="STRING" id="468056.SAMN05443549_104180"/>
<sequence length="239" mass="27283">MSGFVFFIVYLHRRNFKTGQRFEEKQFMINKWSFYTSLTIIISFLSSGFKPSDLDTDEWFLVNDSDATHYLFPSQKQNDYTDSSVPYTGKFFIGYKEAIAFKESQGKYKKVNSLGYLGKYQFGKETLKTVGIHDSRQFLNSPRMQEKAFVALLSKNKSELKNIIEKYEGKIVAGIQITESGILAAAHLGGVGSVKKFFRYKGSRYFKDAYGTSIRSYMRDFGGYETSGIVADSNATVMM</sequence>
<name>A0A1M5K629_9FLAO</name>
<dbReference type="AlphaFoldDB" id="A0A1M5K629"/>
<protein>
    <recommendedName>
        <fullName evidence="3">Peptidoglycan-binding protein LysM</fullName>
    </recommendedName>
</protein>
<gene>
    <name evidence="1" type="ORF">SAMN05443549_104180</name>
</gene>
<proteinExistence type="predicted"/>
<dbReference type="Proteomes" id="UP000184516">
    <property type="component" value="Unassembled WGS sequence"/>
</dbReference>
<evidence type="ECO:0008006" key="3">
    <source>
        <dbReference type="Google" id="ProtNLM"/>
    </source>
</evidence>